<reference evidence="1 2" key="1">
    <citation type="submission" date="2024-11" db="EMBL/GenBank/DDBJ databases">
        <authorList>
            <person name="Heng Y.C."/>
            <person name="Lim A.C.H."/>
            <person name="Lee J.K.Y."/>
            <person name="Kittelmann S."/>
        </authorList>
    </citation>
    <scope>NUCLEOTIDE SEQUENCE [LARGE SCALE GENOMIC DNA]</scope>
    <source>
        <strain evidence="1 2">WILCCON 0185</strain>
    </source>
</reference>
<dbReference type="EMBL" id="JBJHZZ010000028">
    <property type="protein sequence ID" value="MFL0248728.1"/>
    <property type="molecule type" value="Genomic_DNA"/>
</dbReference>
<dbReference type="Proteomes" id="UP001623591">
    <property type="component" value="Unassembled WGS sequence"/>
</dbReference>
<comment type="caution">
    <text evidence="1">The sequence shown here is derived from an EMBL/GenBank/DDBJ whole genome shotgun (WGS) entry which is preliminary data.</text>
</comment>
<organism evidence="1 2">
    <name type="scientific">Candidatus Clostridium stratigraminis</name>
    <dbReference type="NCBI Taxonomy" id="3381661"/>
    <lineage>
        <taxon>Bacteria</taxon>
        <taxon>Bacillati</taxon>
        <taxon>Bacillota</taxon>
        <taxon>Clostridia</taxon>
        <taxon>Eubacteriales</taxon>
        <taxon>Clostridiaceae</taxon>
        <taxon>Clostridium</taxon>
    </lineage>
</organism>
<sequence length="217" mass="24764">MKMDTYDLSDGRVIGCSVLEITTFLTRRSQDPTSRDPLLINSEAFIQLLRELHKLCSGSSAMVELLWVPQKVENQLFRSKIRLFFVLRAIESNKELAISRIELIQRAIEAALTSKKFVTELRPLNDINFIELLSSIKSESLFSIAKSEHIDAHSGSAYPYYYCNIIPSDNYDNFDSLLTLLSQYDECCVAFQLFSTSLTAEENYYISESTAELNKIT</sequence>
<gene>
    <name evidence="1" type="ORF">ACJDUG_17445</name>
</gene>
<accession>A0ABW8T8B1</accession>
<protein>
    <submittedName>
        <fullName evidence="1">Uncharacterized protein</fullName>
    </submittedName>
</protein>
<evidence type="ECO:0000313" key="2">
    <source>
        <dbReference type="Proteomes" id="UP001623591"/>
    </source>
</evidence>
<evidence type="ECO:0000313" key="1">
    <source>
        <dbReference type="EMBL" id="MFL0248728.1"/>
    </source>
</evidence>
<proteinExistence type="predicted"/>
<name>A0ABW8T8B1_9CLOT</name>
<keyword evidence="2" id="KW-1185">Reference proteome</keyword>